<evidence type="ECO:0000256" key="1">
    <source>
        <dbReference type="SAM" id="Coils"/>
    </source>
</evidence>
<keyword evidence="3" id="KW-0812">Transmembrane</keyword>
<keyword evidence="1" id="KW-0175">Coiled coil</keyword>
<protein>
    <recommendedName>
        <fullName evidence="4">BAP29/BAP31 transmembrane domain-containing protein</fullName>
    </recommendedName>
</protein>
<evidence type="ECO:0000259" key="4">
    <source>
        <dbReference type="Pfam" id="PF05529"/>
    </source>
</evidence>
<dbReference type="InterPro" id="IPR040463">
    <property type="entry name" value="BAP29/BAP31_N"/>
</dbReference>
<name>A0A7S3D214_9EUKA</name>
<feature type="region of interest" description="Disordered" evidence="2">
    <location>
        <begin position="312"/>
        <end position="505"/>
    </location>
</feature>
<feature type="compositionally biased region" description="Basic and acidic residues" evidence="2">
    <location>
        <begin position="378"/>
        <end position="390"/>
    </location>
</feature>
<feature type="transmembrane region" description="Helical" evidence="3">
    <location>
        <begin position="170"/>
        <end position="190"/>
    </location>
</feature>
<proteinExistence type="predicted"/>
<feature type="transmembrane region" description="Helical" evidence="3">
    <location>
        <begin position="12"/>
        <end position="32"/>
    </location>
</feature>
<feature type="compositionally biased region" description="Basic and acidic residues" evidence="2">
    <location>
        <begin position="321"/>
        <end position="371"/>
    </location>
</feature>
<reference evidence="5" key="1">
    <citation type="submission" date="2021-01" db="EMBL/GenBank/DDBJ databases">
        <authorList>
            <person name="Corre E."/>
            <person name="Pelletier E."/>
            <person name="Niang G."/>
            <person name="Scheremetjew M."/>
            <person name="Finn R."/>
            <person name="Kale V."/>
            <person name="Holt S."/>
            <person name="Cochrane G."/>
            <person name="Meng A."/>
            <person name="Brown T."/>
            <person name="Cohen L."/>
        </authorList>
    </citation>
    <scope>NUCLEOTIDE SEQUENCE</scope>
    <source>
        <strain evidence="5">NIES-2562</strain>
    </source>
</reference>
<feature type="compositionally biased region" description="Gly residues" evidence="2">
    <location>
        <begin position="130"/>
        <end position="141"/>
    </location>
</feature>
<dbReference type="EMBL" id="HBIB01009800">
    <property type="protein sequence ID" value="CAE0244033.1"/>
    <property type="molecule type" value="Transcribed_RNA"/>
</dbReference>
<keyword evidence="3" id="KW-1133">Transmembrane helix</keyword>
<accession>A0A7S3D214</accession>
<feature type="compositionally biased region" description="Low complexity" evidence="2">
    <location>
        <begin position="116"/>
        <end position="126"/>
    </location>
</feature>
<evidence type="ECO:0000256" key="3">
    <source>
        <dbReference type="SAM" id="Phobius"/>
    </source>
</evidence>
<feature type="compositionally biased region" description="Polar residues" evidence="2">
    <location>
        <begin position="422"/>
        <end position="437"/>
    </location>
</feature>
<dbReference type="AlphaFoldDB" id="A0A7S3D214"/>
<feature type="coiled-coil region" evidence="1">
    <location>
        <begin position="284"/>
        <end position="311"/>
    </location>
</feature>
<keyword evidence="3" id="KW-0472">Membrane</keyword>
<evidence type="ECO:0000256" key="2">
    <source>
        <dbReference type="SAM" id="MobiDB-lite"/>
    </source>
</evidence>
<gene>
    <name evidence="5" type="ORF">PBIL07802_LOCUS6208</name>
</gene>
<organism evidence="5">
    <name type="scientific">Palpitomonas bilix</name>
    <dbReference type="NCBI Taxonomy" id="652834"/>
    <lineage>
        <taxon>Eukaryota</taxon>
        <taxon>Eukaryota incertae sedis</taxon>
    </lineage>
</organism>
<dbReference type="Pfam" id="PF05529">
    <property type="entry name" value="Bap31"/>
    <property type="match status" value="1"/>
</dbReference>
<feature type="region of interest" description="Disordered" evidence="2">
    <location>
        <begin position="116"/>
        <end position="141"/>
    </location>
</feature>
<evidence type="ECO:0000313" key="5">
    <source>
        <dbReference type="EMBL" id="CAE0244033.1"/>
    </source>
</evidence>
<sequence>MFNSLLFYNSFVWSLVNVLLCAEALVLFPFIAPLPRDVSKGLIVMVTQLPVFRSIRTKIFVKTSMVVLLVCIIDGLRVLHRHLQLEPEVSSWDLFMNDIASLTSDALVFSQHAHAGSADSAGSSSRRGSDSGGGGGEGGSGMDSGDHYLFGGDAETSNRKMKEALMKAEYFWALSSVVYGIVALVGLSVVRHLFVTHRELHAVHENCVDLAESARVSKAASASETKARGRVEEALQEVRKSFDVEKERRSARERDLEMVKMQAKAGEREVLRLVEEVEMYRKGLKEKDEHIKKLDLEVRFLRRQSEVHEREYLKMMSTQLKSEKSKGKEKEKMAEKEKGKDKEKGRDKEKEKEKGKEKEREKDVRSRRGSSEPEVYEDAMREEEKGRQETAAHAGVPLHVEREGEGGEGASADEDRVKKEQQQMISMVTRSRSLSSTDGGGGSSEEGRQQEGIGGGSGGGEEEIERKSEQQALVDALAWKSPPLSPQRRPQKATDLDNPLSWNPF</sequence>
<feature type="domain" description="BAP29/BAP31 transmembrane" evidence="4">
    <location>
        <begin position="10"/>
        <end position="84"/>
    </location>
</feature>